<dbReference type="PRINTS" id="PR00032">
    <property type="entry name" value="HTHARAC"/>
</dbReference>
<dbReference type="PROSITE" id="PS50983">
    <property type="entry name" value="FE_B12_PBP"/>
    <property type="match status" value="1"/>
</dbReference>
<dbReference type="AlphaFoldDB" id="A0AAP5LSV1"/>
<dbReference type="SUPFAM" id="SSF53807">
    <property type="entry name" value="Helical backbone' metal receptor"/>
    <property type="match status" value="1"/>
</dbReference>
<dbReference type="InterPro" id="IPR002491">
    <property type="entry name" value="ABC_transptr_periplasmic_BD"/>
</dbReference>
<dbReference type="Gene3D" id="1.10.10.60">
    <property type="entry name" value="Homeodomain-like"/>
    <property type="match status" value="2"/>
</dbReference>
<dbReference type="PROSITE" id="PS01124">
    <property type="entry name" value="HTH_ARAC_FAMILY_2"/>
    <property type="match status" value="1"/>
</dbReference>
<dbReference type="InterPro" id="IPR020449">
    <property type="entry name" value="Tscrpt_reg_AraC-type_HTH"/>
</dbReference>
<dbReference type="GO" id="GO:0003700">
    <property type="term" value="F:DNA-binding transcription factor activity"/>
    <property type="evidence" value="ECO:0007669"/>
    <property type="project" value="InterPro"/>
</dbReference>
<comment type="subcellular location">
    <subcellularLocation>
        <location evidence="1">Cell envelope</location>
    </subcellularLocation>
</comment>
<dbReference type="Pfam" id="PF01497">
    <property type="entry name" value="Peripla_BP_2"/>
    <property type="match status" value="1"/>
</dbReference>
<dbReference type="PANTHER" id="PTHR30532:SF1">
    <property type="entry name" value="IRON(3+)-HYDROXAMATE-BINDING PROTEIN FHUD"/>
    <property type="match status" value="1"/>
</dbReference>
<keyword evidence="5" id="KW-0805">Transcription regulation</keyword>
<dbReference type="Pfam" id="PF12833">
    <property type="entry name" value="HTH_18"/>
    <property type="match status" value="1"/>
</dbReference>
<sequence length="631" mass="71695">MDLSTYIRQWTQSSLHILDVRYTLIPTGKQLPPYRFPANAFLLVSRGQGEFVLNQTSYLVSHSHVLHGNKGLHMELISQEPMAYYLILYKTEHTANTDPLHVLNGLHNALEDSFALQTDYPAVLHQHAQELYHTWMDGGDLARFKARAMFQLFLHEIMHQLDQQSAVTVKPDIVDQAIRYIEEHFAESVTLDALSRALNYNVQYLSRKFKSKMGRSPIDYLIHFRMEKAILLLSETDATVQDIARQVGYDDLFYFIRRFKKHTGLVPGQYRKQAAEQQLSNVTYKRLTSSIWNSASLNYTEWRSDAVDHVGEKGDSFMSKEYKTPLAVALLMCMMIMLSACGTSIQPSQASTSVEYQHDMGVTKLEGTPNKIAAADYRIMDTLYALGVYPHATTTYGGSTVLPYMDADQQNPDILPLGDKINLEAAVESEPDLIIARHIEPTVYEQLSKVAPVIVFRGDGDWREEMKEIATVVGKEQQAEDWLAQYDLKAAQIKRKMAQYIGEDETFLFMRVQKNVQVASPNVHLGATLSKDLGLKYVPQLTNMKDTYETLSLETLPELNPDHIFMTIGKSTVSHDDEAEKVLEEMKQSAVWSNLKAVKAGNIHIMPQWVFGDYPNIKVESLELVEQALVK</sequence>
<evidence type="ECO:0000259" key="9">
    <source>
        <dbReference type="PROSITE" id="PS50983"/>
    </source>
</evidence>
<feature type="domain" description="HTH araC/xylS-type" evidence="8">
    <location>
        <begin position="175"/>
        <end position="273"/>
    </location>
</feature>
<dbReference type="GO" id="GO:1901678">
    <property type="term" value="P:iron coordination entity transport"/>
    <property type="evidence" value="ECO:0007669"/>
    <property type="project" value="UniProtKB-ARBA"/>
</dbReference>
<evidence type="ECO:0000313" key="11">
    <source>
        <dbReference type="Proteomes" id="UP001254832"/>
    </source>
</evidence>
<feature type="domain" description="Fe/B12 periplasmic-binding" evidence="9">
    <location>
        <begin position="371"/>
        <end position="631"/>
    </location>
</feature>
<dbReference type="GO" id="GO:0030288">
    <property type="term" value="C:outer membrane-bounded periplasmic space"/>
    <property type="evidence" value="ECO:0007669"/>
    <property type="project" value="TreeGrafter"/>
</dbReference>
<evidence type="ECO:0000256" key="3">
    <source>
        <dbReference type="ARBA" id="ARBA00022448"/>
    </source>
</evidence>
<dbReference type="SMART" id="SM00342">
    <property type="entry name" value="HTH_ARAC"/>
    <property type="match status" value="1"/>
</dbReference>
<evidence type="ECO:0000256" key="7">
    <source>
        <dbReference type="ARBA" id="ARBA00023163"/>
    </source>
</evidence>
<gene>
    <name evidence="10" type="ORF">J2W91_004464</name>
</gene>
<dbReference type="RefSeq" id="WP_056692788.1">
    <property type="nucleotide sequence ID" value="NZ_JAVDTR010000014.1"/>
</dbReference>
<dbReference type="Proteomes" id="UP001254832">
    <property type="component" value="Unassembled WGS sequence"/>
</dbReference>
<dbReference type="PANTHER" id="PTHR30532">
    <property type="entry name" value="IRON III DICITRATE-BINDING PERIPLASMIC PROTEIN"/>
    <property type="match status" value="1"/>
</dbReference>
<evidence type="ECO:0000256" key="1">
    <source>
        <dbReference type="ARBA" id="ARBA00004196"/>
    </source>
</evidence>
<dbReference type="InterPro" id="IPR051313">
    <property type="entry name" value="Bact_iron-sidero_bind"/>
</dbReference>
<evidence type="ECO:0000256" key="6">
    <source>
        <dbReference type="ARBA" id="ARBA00023125"/>
    </source>
</evidence>
<dbReference type="Gene3D" id="3.40.50.1980">
    <property type="entry name" value="Nitrogenase molybdenum iron protein domain"/>
    <property type="match status" value="2"/>
</dbReference>
<dbReference type="InterPro" id="IPR009057">
    <property type="entry name" value="Homeodomain-like_sf"/>
</dbReference>
<protein>
    <submittedName>
        <fullName evidence="10">Iron complex transport system substrate-binding protein</fullName>
    </submittedName>
</protein>
<dbReference type="EMBL" id="JAVDTR010000014">
    <property type="protein sequence ID" value="MDR6725959.1"/>
    <property type="molecule type" value="Genomic_DNA"/>
</dbReference>
<evidence type="ECO:0000313" key="10">
    <source>
        <dbReference type="EMBL" id="MDR6725959.1"/>
    </source>
</evidence>
<evidence type="ECO:0000256" key="5">
    <source>
        <dbReference type="ARBA" id="ARBA00023015"/>
    </source>
</evidence>
<evidence type="ECO:0000256" key="2">
    <source>
        <dbReference type="ARBA" id="ARBA00008814"/>
    </source>
</evidence>
<comment type="similarity">
    <text evidence="2">Belongs to the bacterial solute-binding protein 8 family.</text>
</comment>
<evidence type="ECO:0000256" key="4">
    <source>
        <dbReference type="ARBA" id="ARBA00022729"/>
    </source>
</evidence>
<name>A0AAP5LSV1_PAEAM</name>
<organism evidence="10 11">
    <name type="scientific">Paenibacillus amylolyticus</name>
    <dbReference type="NCBI Taxonomy" id="1451"/>
    <lineage>
        <taxon>Bacteria</taxon>
        <taxon>Bacillati</taxon>
        <taxon>Bacillota</taxon>
        <taxon>Bacilli</taxon>
        <taxon>Bacillales</taxon>
        <taxon>Paenibacillaceae</taxon>
        <taxon>Paenibacillus</taxon>
    </lineage>
</organism>
<keyword evidence="4" id="KW-0732">Signal</keyword>
<dbReference type="GO" id="GO:0043565">
    <property type="term" value="F:sequence-specific DNA binding"/>
    <property type="evidence" value="ECO:0007669"/>
    <property type="project" value="InterPro"/>
</dbReference>
<dbReference type="InterPro" id="IPR018060">
    <property type="entry name" value="HTH_AraC"/>
</dbReference>
<keyword evidence="6" id="KW-0238">DNA-binding</keyword>
<evidence type="ECO:0000259" key="8">
    <source>
        <dbReference type="PROSITE" id="PS01124"/>
    </source>
</evidence>
<proteinExistence type="inferred from homology"/>
<accession>A0AAP5LSV1</accession>
<reference evidence="10" key="1">
    <citation type="submission" date="2023-07" db="EMBL/GenBank/DDBJ databases">
        <title>Sorghum-associated microbial communities from plants grown in Nebraska, USA.</title>
        <authorList>
            <person name="Schachtman D."/>
        </authorList>
    </citation>
    <scope>NUCLEOTIDE SEQUENCE</scope>
    <source>
        <strain evidence="10">BE80</strain>
    </source>
</reference>
<comment type="caution">
    <text evidence="10">The sequence shown here is derived from an EMBL/GenBank/DDBJ whole genome shotgun (WGS) entry which is preliminary data.</text>
</comment>
<keyword evidence="7" id="KW-0804">Transcription</keyword>
<keyword evidence="3" id="KW-0813">Transport</keyword>
<dbReference type="SUPFAM" id="SSF46689">
    <property type="entry name" value="Homeodomain-like"/>
    <property type="match status" value="2"/>
</dbReference>